<evidence type="ECO:0008006" key="4">
    <source>
        <dbReference type="Google" id="ProtNLM"/>
    </source>
</evidence>
<feature type="transmembrane region" description="Helical" evidence="1">
    <location>
        <begin position="172"/>
        <end position="192"/>
    </location>
</feature>
<feature type="transmembrane region" description="Helical" evidence="1">
    <location>
        <begin position="143"/>
        <end position="165"/>
    </location>
</feature>
<dbReference type="PANTHER" id="PTHR43471">
    <property type="entry name" value="ABC TRANSPORTER PERMEASE"/>
    <property type="match status" value="1"/>
</dbReference>
<dbReference type="Proteomes" id="UP000247099">
    <property type="component" value="Unassembled WGS sequence"/>
</dbReference>
<dbReference type="GO" id="GO:0140359">
    <property type="term" value="F:ABC-type transporter activity"/>
    <property type="evidence" value="ECO:0007669"/>
    <property type="project" value="InterPro"/>
</dbReference>
<dbReference type="AlphaFoldDB" id="A0A317ZPB2"/>
<dbReference type="EMBL" id="QHJQ01000002">
    <property type="protein sequence ID" value="PXA05201.1"/>
    <property type="molecule type" value="Genomic_DNA"/>
</dbReference>
<dbReference type="OrthoDB" id="9794512at2"/>
<keyword evidence="1" id="KW-0472">Membrane</keyword>
<dbReference type="Pfam" id="PF12679">
    <property type="entry name" value="ABC2_membrane_2"/>
    <property type="match status" value="1"/>
</dbReference>
<keyword evidence="1" id="KW-1133">Transmembrane helix</keyword>
<reference evidence="2 3" key="1">
    <citation type="submission" date="2018-05" db="EMBL/GenBank/DDBJ databases">
        <title>Coraliomargarita sinensis sp. nov., isolated from a marine solar saltern.</title>
        <authorList>
            <person name="Zhou L.Y."/>
        </authorList>
    </citation>
    <scope>NUCLEOTIDE SEQUENCE [LARGE SCALE GENOMIC DNA]</scope>
    <source>
        <strain evidence="2 3">WN38</strain>
    </source>
</reference>
<keyword evidence="3" id="KW-1185">Reference proteome</keyword>
<evidence type="ECO:0000313" key="2">
    <source>
        <dbReference type="EMBL" id="PXA05201.1"/>
    </source>
</evidence>
<dbReference type="InParanoid" id="A0A317ZPB2"/>
<name>A0A317ZPB2_9BACT</name>
<proteinExistence type="predicted"/>
<evidence type="ECO:0000313" key="3">
    <source>
        <dbReference type="Proteomes" id="UP000247099"/>
    </source>
</evidence>
<feature type="transmembrane region" description="Helical" evidence="1">
    <location>
        <begin position="21"/>
        <end position="39"/>
    </location>
</feature>
<sequence length="254" mass="27722">MRHFLTLLKHELRMLLISPSTYVAGVLFLCLMGFLYWAILRSSVNAPSEVLPSVQFFSIFWIPVFFVVPLLTMRSIAGERSVGTLDTLMTTPTSRVAVVLSKFAGAYIFYILLWALTLGFPIITRKLFPHAAEAGALLDAASLTGSFVFLAVSGVLFISIGILASSVTRSQLVAGMLSFTTLFVVIVGGQQLGNLSASGTNLVGWLDATVNYLQIFEHLDDFSRGIIDTRPFFYYTSTGLMLLGLSTLVIEAKA</sequence>
<organism evidence="2 3">
    <name type="scientific">Coraliomargarita sinensis</name>
    <dbReference type="NCBI Taxonomy" id="2174842"/>
    <lineage>
        <taxon>Bacteria</taxon>
        <taxon>Pseudomonadati</taxon>
        <taxon>Verrucomicrobiota</taxon>
        <taxon>Opitutia</taxon>
        <taxon>Puniceicoccales</taxon>
        <taxon>Coraliomargaritaceae</taxon>
        <taxon>Coraliomargarita</taxon>
    </lineage>
</organism>
<dbReference type="RefSeq" id="WP_110130202.1">
    <property type="nucleotide sequence ID" value="NZ_QHJQ01000002.1"/>
</dbReference>
<dbReference type="GO" id="GO:0005886">
    <property type="term" value="C:plasma membrane"/>
    <property type="evidence" value="ECO:0007669"/>
    <property type="project" value="UniProtKB-SubCell"/>
</dbReference>
<comment type="caution">
    <text evidence="2">The sequence shown here is derived from an EMBL/GenBank/DDBJ whole genome shotgun (WGS) entry which is preliminary data.</text>
</comment>
<keyword evidence="1" id="KW-0812">Transmembrane</keyword>
<feature type="transmembrane region" description="Helical" evidence="1">
    <location>
        <begin position="98"/>
        <end position="123"/>
    </location>
</feature>
<feature type="transmembrane region" description="Helical" evidence="1">
    <location>
        <begin position="232"/>
        <end position="250"/>
    </location>
</feature>
<protein>
    <recommendedName>
        <fullName evidence="4">ABC transporter permease</fullName>
    </recommendedName>
</protein>
<evidence type="ECO:0000256" key="1">
    <source>
        <dbReference type="SAM" id="Phobius"/>
    </source>
</evidence>
<gene>
    <name evidence="2" type="ORF">DDZ13_04365</name>
</gene>
<feature type="transmembrane region" description="Helical" evidence="1">
    <location>
        <begin position="59"/>
        <end position="77"/>
    </location>
</feature>
<accession>A0A317ZPB2</accession>